<dbReference type="RefSeq" id="WP_043344826.1">
    <property type="nucleotide sequence ID" value="NZ_CP010536.1"/>
</dbReference>
<accession>A0A0C4Y6S6</accession>
<reference evidence="2 3" key="1">
    <citation type="journal article" date="2015" name="Genome Announc.">
        <title>Complete Genome Sequence of Cupriavidus basilensis 4G11, Isolated from the Oak Ridge Field Research Center Site.</title>
        <authorList>
            <person name="Ray J."/>
            <person name="Waters R.J."/>
            <person name="Skerker J.M."/>
            <person name="Kuehl J.V."/>
            <person name="Price M.N."/>
            <person name="Huang J."/>
            <person name="Chakraborty R."/>
            <person name="Arkin A.P."/>
            <person name="Deutschbauer A."/>
        </authorList>
    </citation>
    <scope>NUCLEOTIDE SEQUENCE [LARGE SCALE GENOMIC DNA]</scope>
    <source>
        <strain evidence="2">4G11</strain>
    </source>
</reference>
<dbReference type="EMBL" id="CP010536">
    <property type="protein sequence ID" value="AJG18608.1"/>
    <property type="molecule type" value="Genomic_DNA"/>
</dbReference>
<evidence type="ECO:0000256" key="1">
    <source>
        <dbReference type="SAM" id="Phobius"/>
    </source>
</evidence>
<dbReference type="KEGG" id="cbw:RR42_m1202"/>
<proteinExistence type="predicted"/>
<dbReference type="Proteomes" id="UP000031843">
    <property type="component" value="Chromosome main"/>
</dbReference>
<keyword evidence="1" id="KW-1133">Transmembrane helix</keyword>
<keyword evidence="1" id="KW-0472">Membrane</keyword>
<dbReference type="STRING" id="68895.RR42_m1202"/>
<evidence type="ECO:0008006" key="4">
    <source>
        <dbReference type="Google" id="ProtNLM"/>
    </source>
</evidence>
<organism evidence="2 3">
    <name type="scientific">Cupriavidus basilensis</name>
    <dbReference type="NCBI Taxonomy" id="68895"/>
    <lineage>
        <taxon>Bacteria</taxon>
        <taxon>Pseudomonadati</taxon>
        <taxon>Pseudomonadota</taxon>
        <taxon>Betaproteobacteria</taxon>
        <taxon>Burkholderiales</taxon>
        <taxon>Burkholderiaceae</taxon>
        <taxon>Cupriavidus</taxon>
    </lineage>
</organism>
<evidence type="ECO:0000313" key="3">
    <source>
        <dbReference type="Proteomes" id="UP000031843"/>
    </source>
</evidence>
<protein>
    <recommendedName>
        <fullName evidence="4">Transmembrane protein</fullName>
    </recommendedName>
</protein>
<name>A0A0C4Y6S6_9BURK</name>
<keyword evidence="1" id="KW-0812">Transmembrane</keyword>
<evidence type="ECO:0000313" key="2">
    <source>
        <dbReference type="EMBL" id="AJG18608.1"/>
    </source>
</evidence>
<feature type="transmembrane region" description="Helical" evidence="1">
    <location>
        <begin position="83"/>
        <end position="107"/>
    </location>
</feature>
<sequence length="132" mass="13207">MTPERFRALTESYGADPARWPEGERAAGQAMAAASGHLGALAEAAALDRLLAAHQVAAPDAALQRRIAASAPAPRAPWWWSGLGLAGVGLAGTLAGALLVSAVLATVPAPAAVDLPYASTGFGGMAHNGSEE</sequence>
<gene>
    <name evidence="2" type="ORF">RR42_m1202</name>
</gene>
<keyword evidence="3" id="KW-1185">Reference proteome</keyword>
<dbReference type="AlphaFoldDB" id="A0A0C4Y6S6"/>